<evidence type="ECO:0000256" key="1">
    <source>
        <dbReference type="SAM" id="MobiDB-lite"/>
    </source>
</evidence>
<dbReference type="Proteomes" id="UP000262538">
    <property type="component" value="Unassembled WGS sequence"/>
</dbReference>
<comment type="caution">
    <text evidence="2">The sequence shown here is derived from an EMBL/GenBank/DDBJ whole genome shotgun (WGS) entry which is preliminary data.</text>
</comment>
<protein>
    <submittedName>
        <fullName evidence="2">Stress protein</fullName>
    </submittedName>
</protein>
<dbReference type="EMBL" id="QFZU02000237">
    <property type="protein sequence ID" value="RGA00641.1"/>
    <property type="molecule type" value="Genomic_DNA"/>
</dbReference>
<sequence>MSAVTPLPPTPAPPPSPALAPVPPAVSSGERSVWLPVSSCAPAACLRAETRTAGPLRRAARLAGA</sequence>
<evidence type="ECO:0000313" key="2">
    <source>
        <dbReference type="EMBL" id="RGA00641.1"/>
    </source>
</evidence>
<proteinExistence type="predicted"/>
<reference evidence="2 3" key="1">
    <citation type="submission" date="2018-08" db="EMBL/GenBank/DDBJ databases">
        <title>Microbispora. triticiradicis sp. nov., a novel actinomycete isolated from the root of wheat (Triticum aestivum L.)).</title>
        <authorList>
            <person name="Han C."/>
        </authorList>
    </citation>
    <scope>NUCLEOTIDE SEQUENCE [LARGE SCALE GENOMIC DNA]</scope>
    <source>
        <strain evidence="2 3">NEAU-HRDPA2-9</strain>
    </source>
</reference>
<accession>A0ABX9L9K6</accession>
<organism evidence="2 3">
    <name type="scientific">Microbispora triticiradicis</name>
    <dbReference type="NCBI Taxonomy" id="2200763"/>
    <lineage>
        <taxon>Bacteria</taxon>
        <taxon>Bacillati</taxon>
        <taxon>Actinomycetota</taxon>
        <taxon>Actinomycetes</taxon>
        <taxon>Streptosporangiales</taxon>
        <taxon>Streptosporangiaceae</taxon>
        <taxon>Microbispora</taxon>
    </lineage>
</organism>
<feature type="region of interest" description="Disordered" evidence="1">
    <location>
        <begin position="1"/>
        <end position="29"/>
    </location>
</feature>
<name>A0ABX9L9K6_9ACTN</name>
<feature type="non-terminal residue" evidence="2">
    <location>
        <position position="65"/>
    </location>
</feature>
<feature type="compositionally biased region" description="Pro residues" evidence="1">
    <location>
        <begin position="1"/>
        <end position="24"/>
    </location>
</feature>
<keyword evidence="3" id="KW-1185">Reference proteome</keyword>
<gene>
    <name evidence="2" type="ORF">DI270_033715</name>
</gene>
<evidence type="ECO:0000313" key="3">
    <source>
        <dbReference type="Proteomes" id="UP000262538"/>
    </source>
</evidence>